<proteinExistence type="inferred from homology"/>
<keyword evidence="7" id="KW-0812">Transmembrane</keyword>
<dbReference type="GO" id="GO:0015627">
    <property type="term" value="C:type II protein secretion system complex"/>
    <property type="evidence" value="ECO:0007669"/>
    <property type="project" value="InterPro"/>
</dbReference>
<evidence type="ECO:0000256" key="6">
    <source>
        <dbReference type="ARBA" id="ARBA00022519"/>
    </source>
</evidence>
<accession>A0A545U7P9</accession>
<gene>
    <name evidence="11" type="ORF">FLL46_20240</name>
</gene>
<dbReference type="Proteomes" id="UP000315439">
    <property type="component" value="Unassembled WGS sequence"/>
</dbReference>
<evidence type="ECO:0000256" key="4">
    <source>
        <dbReference type="ARBA" id="ARBA00022448"/>
    </source>
</evidence>
<comment type="subcellular location">
    <subcellularLocation>
        <location evidence="1">Cell inner membrane</location>
    </subcellularLocation>
</comment>
<evidence type="ECO:0000256" key="8">
    <source>
        <dbReference type="ARBA" id="ARBA00022927"/>
    </source>
</evidence>
<evidence type="ECO:0000256" key="1">
    <source>
        <dbReference type="ARBA" id="ARBA00004533"/>
    </source>
</evidence>
<name>A0A545U7P9_9GAMM</name>
<reference evidence="11 12" key="1">
    <citation type="submission" date="2019-07" db="EMBL/GenBank/DDBJ databases">
        <title>Draft genome for Aliikangiella sp. M105.</title>
        <authorList>
            <person name="Wang G."/>
        </authorList>
    </citation>
    <scope>NUCLEOTIDE SEQUENCE [LARGE SCALE GENOMIC DNA]</scope>
    <source>
        <strain evidence="11 12">M105</strain>
    </source>
</reference>
<keyword evidence="5" id="KW-1003">Cell membrane</keyword>
<comment type="caution">
    <text evidence="11">The sequence shown here is derived from an EMBL/GenBank/DDBJ whole genome shotgun (WGS) entry which is preliminary data.</text>
</comment>
<evidence type="ECO:0000256" key="9">
    <source>
        <dbReference type="ARBA" id="ARBA00023136"/>
    </source>
</evidence>
<evidence type="ECO:0000256" key="3">
    <source>
        <dbReference type="ARBA" id="ARBA00021563"/>
    </source>
</evidence>
<evidence type="ECO:0000256" key="2">
    <source>
        <dbReference type="ARBA" id="ARBA00007208"/>
    </source>
</evidence>
<evidence type="ECO:0000256" key="5">
    <source>
        <dbReference type="ARBA" id="ARBA00022475"/>
    </source>
</evidence>
<dbReference type="OrthoDB" id="6118198at2"/>
<keyword evidence="6" id="KW-0997">Cell inner membrane</keyword>
<keyword evidence="4" id="KW-0813">Transport</keyword>
<organism evidence="11 12">
    <name type="scientific">Aliikangiella coralliicola</name>
    <dbReference type="NCBI Taxonomy" id="2592383"/>
    <lineage>
        <taxon>Bacteria</taxon>
        <taxon>Pseudomonadati</taxon>
        <taxon>Pseudomonadota</taxon>
        <taxon>Gammaproteobacteria</taxon>
        <taxon>Oceanospirillales</taxon>
        <taxon>Pleioneaceae</taxon>
        <taxon>Aliikangiella</taxon>
    </lineage>
</organism>
<dbReference type="GO" id="GO:0015628">
    <property type="term" value="P:protein secretion by the type II secretion system"/>
    <property type="evidence" value="ECO:0007669"/>
    <property type="project" value="InterPro"/>
</dbReference>
<keyword evidence="9" id="KW-0472">Membrane</keyword>
<evidence type="ECO:0000256" key="7">
    <source>
        <dbReference type="ARBA" id="ARBA00022692"/>
    </source>
</evidence>
<comment type="similarity">
    <text evidence="2">Belongs to the GSP N family.</text>
</comment>
<evidence type="ECO:0000313" key="12">
    <source>
        <dbReference type="Proteomes" id="UP000315439"/>
    </source>
</evidence>
<dbReference type="AlphaFoldDB" id="A0A545U7P9"/>
<keyword evidence="12" id="KW-1185">Reference proteome</keyword>
<keyword evidence="8" id="KW-0653">Protein transport</keyword>
<evidence type="ECO:0000256" key="10">
    <source>
        <dbReference type="ARBA" id="ARBA00030772"/>
    </source>
</evidence>
<dbReference type="RefSeq" id="WP_142933173.1">
    <property type="nucleotide sequence ID" value="NZ_ML660168.1"/>
</dbReference>
<dbReference type="EMBL" id="VIKS01000012">
    <property type="protein sequence ID" value="TQV85496.1"/>
    <property type="molecule type" value="Genomic_DNA"/>
</dbReference>
<evidence type="ECO:0000313" key="11">
    <source>
        <dbReference type="EMBL" id="TQV85496.1"/>
    </source>
</evidence>
<protein>
    <recommendedName>
        <fullName evidence="3">Type II secretion system protein N</fullName>
    </recommendedName>
    <alternativeName>
        <fullName evidence="10">General secretion pathway protein N</fullName>
    </alternativeName>
</protein>
<dbReference type="Pfam" id="PF01203">
    <property type="entry name" value="T2SSN"/>
    <property type="match status" value="1"/>
</dbReference>
<dbReference type="GO" id="GO:0005886">
    <property type="term" value="C:plasma membrane"/>
    <property type="evidence" value="ECO:0007669"/>
    <property type="project" value="UniProtKB-SubCell"/>
</dbReference>
<dbReference type="InterPro" id="IPR022792">
    <property type="entry name" value="T2SS_protein-GspN"/>
</dbReference>
<sequence>MKKKIFVLTGLFILFVFMQAPASLIENFLPQNNKVTVAGLSGSLWSGEIATVNTPELSLKNVEYSINPLALFLAKLSLNLDISDRDVDGSLNLKAGSNYQESIELSDVNLNISASTFEQFVSVRGVKLSGDVSSSDLDVILENKRPTNINGRASWRKAAVVFGGKTWNLGDFVVELSTDEAKKTIVGNLQKTKNELGLEGKVTLLPDGMLEFVGSISTKIDQSLYNTVALFNNGKPANDRLPIKFKQRVLR</sequence>